<evidence type="ECO:0000259" key="1">
    <source>
        <dbReference type="PROSITE" id="PS50206"/>
    </source>
</evidence>
<sequence length="166" mass="16887">MTQQTAQLSAPAAANPVLRVPPAAPADAAAYFAAALAFHTDVSDVAAALDGAGHPGFVVVDTRSTQAWDQGHIPGAVHLPTGQIPQLAAAFLDPGTPVVVHCWGPGCNGATRAALALAGLGFQVKEMLGGMEYWIREGFAYETADGPARRDADPLTAPVGADDCGC</sequence>
<dbReference type="InterPro" id="IPR001763">
    <property type="entry name" value="Rhodanese-like_dom"/>
</dbReference>
<dbReference type="Pfam" id="PF00581">
    <property type="entry name" value="Rhodanese"/>
    <property type="match status" value="1"/>
</dbReference>
<reference evidence="2 3" key="1">
    <citation type="submission" date="2016-10" db="EMBL/GenBank/DDBJ databases">
        <authorList>
            <person name="de Groot N.N."/>
        </authorList>
    </citation>
    <scope>NUCLEOTIDE SEQUENCE [LARGE SCALE GENOMIC DNA]</scope>
    <source>
        <strain evidence="2 3">CGMCC 4.3510</strain>
    </source>
</reference>
<dbReference type="Gene3D" id="3.40.250.10">
    <property type="entry name" value="Rhodanese-like domain"/>
    <property type="match status" value="1"/>
</dbReference>
<dbReference type="InterPro" id="IPR036873">
    <property type="entry name" value="Rhodanese-like_dom_sf"/>
</dbReference>
<dbReference type="GO" id="GO:0016740">
    <property type="term" value="F:transferase activity"/>
    <property type="evidence" value="ECO:0007669"/>
    <property type="project" value="UniProtKB-KW"/>
</dbReference>
<accession>A0A1I2B1E5</accession>
<dbReference type="AlphaFoldDB" id="A0A1I2B1E5"/>
<dbReference type="PANTHER" id="PTHR43031:SF1">
    <property type="entry name" value="PYRIDINE NUCLEOTIDE-DISULPHIDE OXIDOREDUCTASE"/>
    <property type="match status" value="1"/>
</dbReference>
<dbReference type="Proteomes" id="UP000199323">
    <property type="component" value="Unassembled WGS sequence"/>
</dbReference>
<evidence type="ECO:0000313" key="3">
    <source>
        <dbReference type="Proteomes" id="UP000199323"/>
    </source>
</evidence>
<evidence type="ECO:0000313" key="2">
    <source>
        <dbReference type="EMBL" id="SFE49073.1"/>
    </source>
</evidence>
<keyword evidence="3" id="KW-1185">Reference proteome</keyword>
<dbReference type="STRING" id="380248.SAMN05216251_103285"/>
<organism evidence="2 3">
    <name type="scientific">Actinacidiphila alni</name>
    <dbReference type="NCBI Taxonomy" id="380248"/>
    <lineage>
        <taxon>Bacteria</taxon>
        <taxon>Bacillati</taxon>
        <taxon>Actinomycetota</taxon>
        <taxon>Actinomycetes</taxon>
        <taxon>Kitasatosporales</taxon>
        <taxon>Streptomycetaceae</taxon>
        <taxon>Actinacidiphila</taxon>
    </lineage>
</organism>
<dbReference type="PANTHER" id="PTHR43031">
    <property type="entry name" value="FAD-DEPENDENT OXIDOREDUCTASE"/>
    <property type="match status" value="1"/>
</dbReference>
<dbReference type="OrthoDB" id="9802991at2"/>
<feature type="domain" description="Rhodanese" evidence="1">
    <location>
        <begin position="53"/>
        <end position="143"/>
    </location>
</feature>
<name>A0A1I2B1E5_9ACTN</name>
<protein>
    <submittedName>
        <fullName evidence="2">Rhodanese-related sulfurtransferase</fullName>
    </submittedName>
</protein>
<gene>
    <name evidence="2" type="ORF">SAMN05216251_103285</name>
</gene>
<dbReference type="EMBL" id="FONG01000003">
    <property type="protein sequence ID" value="SFE49073.1"/>
    <property type="molecule type" value="Genomic_DNA"/>
</dbReference>
<dbReference type="PROSITE" id="PS50206">
    <property type="entry name" value="RHODANESE_3"/>
    <property type="match status" value="1"/>
</dbReference>
<dbReference type="SUPFAM" id="SSF52821">
    <property type="entry name" value="Rhodanese/Cell cycle control phosphatase"/>
    <property type="match status" value="1"/>
</dbReference>
<dbReference type="SMART" id="SM00450">
    <property type="entry name" value="RHOD"/>
    <property type="match status" value="1"/>
</dbReference>
<dbReference type="RefSeq" id="WP_093712496.1">
    <property type="nucleotide sequence ID" value="NZ_FONG01000003.1"/>
</dbReference>
<keyword evidence="2" id="KW-0808">Transferase</keyword>
<proteinExistence type="predicted"/>
<dbReference type="InterPro" id="IPR050229">
    <property type="entry name" value="GlpE_sulfurtransferase"/>
</dbReference>